<dbReference type="SMART" id="SM00574">
    <property type="entry name" value="POX"/>
    <property type="match status" value="1"/>
</dbReference>
<proteinExistence type="inferred from homology"/>
<feature type="region of interest" description="Disordered" evidence="9">
    <location>
        <begin position="44"/>
        <end position="84"/>
    </location>
</feature>
<comment type="caution">
    <text evidence="11">The sequence shown here is derived from an EMBL/GenBank/DDBJ whole genome shotgun (WGS) entry which is preliminary data.</text>
</comment>
<gene>
    <name evidence="11" type="ORF">Pyn_36898</name>
</gene>
<sequence>MHSEAYLYDSLGSASTMLSSKYLKAAQQLLDEVVNVRKALKQSRLNKHQNSKRIGLDGSKETDGNDQHLPRSSDPSESSTISTLELSPAERQDLQNKKTKLLSMLDEVDRRYKQYYQQMQVVVSYFDKVAGNGAAGPYTALALQAISRHFRSLRDAIKGQIQVTRKRLGEQDSSSDGQGGVIPRLRYVDQQLRQQRAFQQLGGMQHAWRPQRGLPESSVAILRAWLFEHFLLPYPKDSEKVMLARQTGLTRNQVANWFINARVRLWKPMIEEMYKEEFGDLDMDSKSSPENVLKEEARAEFSSSEDRKEELQESMISATADSE</sequence>
<evidence type="ECO:0000256" key="8">
    <source>
        <dbReference type="PROSITE-ProRule" id="PRU00108"/>
    </source>
</evidence>
<organism evidence="11 12">
    <name type="scientific">Prunus yedoensis var. nudiflora</name>
    <dbReference type="NCBI Taxonomy" id="2094558"/>
    <lineage>
        <taxon>Eukaryota</taxon>
        <taxon>Viridiplantae</taxon>
        <taxon>Streptophyta</taxon>
        <taxon>Embryophyta</taxon>
        <taxon>Tracheophyta</taxon>
        <taxon>Spermatophyta</taxon>
        <taxon>Magnoliopsida</taxon>
        <taxon>eudicotyledons</taxon>
        <taxon>Gunneridae</taxon>
        <taxon>Pentapetalae</taxon>
        <taxon>rosids</taxon>
        <taxon>fabids</taxon>
        <taxon>Rosales</taxon>
        <taxon>Rosaceae</taxon>
        <taxon>Amygdaloideae</taxon>
        <taxon>Amygdaleae</taxon>
        <taxon>Prunus</taxon>
    </lineage>
</organism>
<dbReference type="InterPro" id="IPR050224">
    <property type="entry name" value="TALE_homeobox"/>
</dbReference>
<evidence type="ECO:0000256" key="7">
    <source>
        <dbReference type="ARBA" id="ARBA00023242"/>
    </source>
</evidence>
<dbReference type="EMBL" id="PJQY01001299">
    <property type="protein sequence ID" value="PQQ03850.1"/>
    <property type="molecule type" value="Genomic_DNA"/>
</dbReference>
<dbReference type="OrthoDB" id="10056939at2759"/>
<feature type="compositionally biased region" description="Low complexity" evidence="9">
    <location>
        <begin position="72"/>
        <end position="84"/>
    </location>
</feature>
<reference evidence="11 12" key="1">
    <citation type="submission" date="2018-02" db="EMBL/GenBank/DDBJ databases">
        <title>Draft genome of wild Prunus yedoensis var. nudiflora.</title>
        <authorList>
            <person name="Baek S."/>
            <person name="Kim J.-H."/>
            <person name="Choi K."/>
            <person name="Kim G.-B."/>
            <person name="Cho A."/>
            <person name="Jang H."/>
            <person name="Shin C.-H."/>
            <person name="Yu H.-J."/>
            <person name="Mun J.-H."/>
        </authorList>
    </citation>
    <scope>NUCLEOTIDE SEQUENCE [LARGE SCALE GENOMIC DNA]</scope>
    <source>
        <strain evidence="12">cv. Jeju island</strain>
        <tissue evidence="11">Leaf</tissue>
    </source>
</reference>
<keyword evidence="4 8" id="KW-0238">DNA-binding</keyword>
<evidence type="ECO:0000313" key="12">
    <source>
        <dbReference type="Proteomes" id="UP000250321"/>
    </source>
</evidence>
<dbReference type="InterPro" id="IPR001356">
    <property type="entry name" value="HD"/>
</dbReference>
<dbReference type="AlphaFoldDB" id="A0A314YD85"/>
<evidence type="ECO:0000256" key="6">
    <source>
        <dbReference type="ARBA" id="ARBA00023163"/>
    </source>
</evidence>
<dbReference type="SUPFAM" id="SSF46689">
    <property type="entry name" value="Homeodomain-like"/>
    <property type="match status" value="1"/>
</dbReference>
<dbReference type="Pfam" id="PF07526">
    <property type="entry name" value="POX"/>
    <property type="match status" value="1"/>
</dbReference>
<evidence type="ECO:0000256" key="5">
    <source>
        <dbReference type="ARBA" id="ARBA00023155"/>
    </source>
</evidence>
<dbReference type="PROSITE" id="PS50071">
    <property type="entry name" value="HOMEOBOX_2"/>
    <property type="match status" value="1"/>
</dbReference>
<evidence type="ECO:0000259" key="10">
    <source>
        <dbReference type="PROSITE" id="PS50071"/>
    </source>
</evidence>
<keyword evidence="12" id="KW-1185">Reference proteome</keyword>
<feature type="domain" description="Homeobox" evidence="10">
    <location>
        <begin position="205"/>
        <end position="268"/>
    </location>
</feature>
<evidence type="ECO:0000256" key="2">
    <source>
        <dbReference type="ARBA" id="ARBA00006454"/>
    </source>
</evidence>
<evidence type="ECO:0000256" key="1">
    <source>
        <dbReference type="ARBA" id="ARBA00004123"/>
    </source>
</evidence>
<comment type="similarity">
    <text evidence="2">Belongs to the TALE/BELL homeobox family.</text>
</comment>
<keyword evidence="7 8" id="KW-0539">Nucleus</keyword>
<dbReference type="Gene3D" id="1.10.10.60">
    <property type="entry name" value="Homeodomain-like"/>
    <property type="match status" value="1"/>
</dbReference>
<comment type="subcellular location">
    <subcellularLocation>
        <location evidence="1 8">Nucleus</location>
    </subcellularLocation>
</comment>
<name>A0A314YD85_PRUYE</name>
<feature type="compositionally biased region" description="Basic and acidic residues" evidence="9">
    <location>
        <begin position="280"/>
        <end position="311"/>
    </location>
</feature>
<dbReference type="SMART" id="SM00389">
    <property type="entry name" value="HOX"/>
    <property type="match status" value="1"/>
</dbReference>
<evidence type="ECO:0000256" key="3">
    <source>
        <dbReference type="ARBA" id="ARBA00023015"/>
    </source>
</evidence>
<feature type="compositionally biased region" description="Basic and acidic residues" evidence="9">
    <location>
        <begin position="54"/>
        <end position="71"/>
    </location>
</feature>
<keyword evidence="5 8" id="KW-0371">Homeobox</keyword>
<evidence type="ECO:0000256" key="4">
    <source>
        <dbReference type="ARBA" id="ARBA00023125"/>
    </source>
</evidence>
<keyword evidence="6" id="KW-0804">Transcription</keyword>
<feature type="region of interest" description="Disordered" evidence="9">
    <location>
        <begin position="280"/>
        <end position="323"/>
    </location>
</feature>
<dbReference type="InterPro" id="IPR008422">
    <property type="entry name" value="KN_HD"/>
</dbReference>
<dbReference type="GO" id="GO:0006355">
    <property type="term" value="P:regulation of DNA-templated transcription"/>
    <property type="evidence" value="ECO:0007669"/>
    <property type="project" value="InterPro"/>
</dbReference>
<keyword evidence="3" id="KW-0805">Transcription regulation</keyword>
<dbReference type="Proteomes" id="UP000250321">
    <property type="component" value="Unassembled WGS sequence"/>
</dbReference>
<evidence type="ECO:0000313" key="11">
    <source>
        <dbReference type="EMBL" id="PQQ03850.1"/>
    </source>
</evidence>
<dbReference type="GO" id="GO:0003677">
    <property type="term" value="F:DNA binding"/>
    <property type="evidence" value="ECO:0007669"/>
    <property type="project" value="UniProtKB-UniRule"/>
</dbReference>
<dbReference type="STRING" id="2094558.A0A314YD85"/>
<feature type="compositionally biased region" description="Polar residues" evidence="9">
    <location>
        <begin position="314"/>
        <end position="323"/>
    </location>
</feature>
<dbReference type="Pfam" id="PF05920">
    <property type="entry name" value="Homeobox_KN"/>
    <property type="match status" value="1"/>
</dbReference>
<evidence type="ECO:0000256" key="9">
    <source>
        <dbReference type="SAM" id="MobiDB-lite"/>
    </source>
</evidence>
<dbReference type="InterPro" id="IPR006563">
    <property type="entry name" value="POX_dom"/>
</dbReference>
<feature type="DNA-binding region" description="Homeobox" evidence="8">
    <location>
        <begin position="207"/>
        <end position="269"/>
    </location>
</feature>
<dbReference type="CDD" id="cd00086">
    <property type="entry name" value="homeodomain"/>
    <property type="match status" value="1"/>
</dbReference>
<dbReference type="PANTHER" id="PTHR11850">
    <property type="entry name" value="HOMEOBOX PROTEIN TRANSCRIPTION FACTORS"/>
    <property type="match status" value="1"/>
</dbReference>
<dbReference type="GO" id="GO:0005634">
    <property type="term" value="C:nucleus"/>
    <property type="evidence" value="ECO:0007669"/>
    <property type="project" value="UniProtKB-SubCell"/>
</dbReference>
<protein>
    <submittedName>
        <fullName evidence="11">BEL1-like homeodomain protein 3</fullName>
    </submittedName>
</protein>
<dbReference type="InterPro" id="IPR009057">
    <property type="entry name" value="Homeodomain-like_sf"/>
</dbReference>
<accession>A0A314YD85</accession>